<organism evidence="1">
    <name type="scientific">marine metagenome</name>
    <dbReference type="NCBI Taxonomy" id="408172"/>
    <lineage>
        <taxon>unclassified sequences</taxon>
        <taxon>metagenomes</taxon>
        <taxon>ecological metagenomes</taxon>
    </lineage>
</organism>
<gene>
    <name evidence="1" type="ORF">METZ01_LOCUS365706</name>
</gene>
<dbReference type="Pfam" id="PF14076">
    <property type="entry name" value="DUF4258"/>
    <property type="match status" value="1"/>
</dbReference>
<sequence length="92" mass="10660">MPHVPLSRHADLRCAQRGIDNSVIQFILEKGRVVYDHHGGCRYFLGRAEKRRLARSSPELFRHYGRKLDLVVVLTAKGRPKVITAFVRNRRP</sequence>
<evidence type="ECO:0000313" key="1">
    <source>
        <dbReference type="EMBL" id="SVD12852.1"/>
    </source>
</evidence>
<protein>
    <recommendedName>
        <fullName evidence="2">DUF4258 domain-containing protein</fullName>
    </recommendedName>
</protein>
<reference evidence="1" key="1">
    <citation type="submission" date="2018-05" db="EMBL/GenBank/DDBJ databases">
        <authorList>
            <person name="Lanie J.A."/>
            <person name="Ng W.-L."/>
            <person name="Kazmierczak K.M."/>
            <person name="Andrzejewski T.M."/>
            <person name="Davidsen T.M."/>
            <person name="Wayne K.J."/>
            <person name="Tettelin H."/>
            <person name="Glass J.I."/>
            <person name="Rusch D."/>
            <person name="Podicherti R."/>
            <person name="Tsui H.-C.T."/>
            <person name="Winkler M.E."/>
        </authorList>
    </citation>
    <scope>NUCLEOTIDE SEQUENCE</scope>
</reference>
<dbReference type="InterPro" id="IPR025354">
    <property type="entry name" value="DUF4258"/>
</dbReference>
<proteinExistence type="predicted"/>
<evidence type="ECO:0008006" key="2">
    <source>
        <dbReference type="Google" id="ProtNLM"/>
    </source>
</evidence>
<accession>A0A382STF3</accession>
<dbReference type="EMBL" id="UINC01131260">
    <property type="protein sequence ID" value="SVD12852.1"/>
    <property type="molecule type" value="Genomic_DNA"/>
</dbReference>
<name>A0A382STF3_9ZZZZ</name>
<dbReference type="AlphaFoldDB" id="A0A382STF3"/>